<proteinExistence type="predicted"/>
<evidence type="ECO:0000313" key="2">
    <source>
        <dbReference type="EMBL" id="EFH31084.1"/>
    </source>
</evidence>
<evidence type="ECO:0000256" key="1">
    <source>
        <dbReference type="SAM" id="Phobius"/>
    </source>
</evidence>
<feature type="transmembrane region" description="Helical" evidence="1">
    <location>
        <begin position="57"/>
        <end position="80"/>
    </location>
</feature>
<organism evidence="2 3">
    <name type="scientific">Streptomyces pristinaespiralis (strain ATCC 25486 / DSM 40338 / CBS 914.69 / JCM 4507 / KCC S-0507 / NBRC 13074 / NRRL 2958 / 5647)</name>
    <dbReference type="NCBI Taxonomy" id="457429"/>
    <lineage>
        <taxon>Bacteria</taxon>
        <taxon>Bacillati</taxon>
        <taxon>Actinomycetota</taxon>
        <taxon>Actinomycetes</taxon>
        <taxon>Kitasatosporales</taxon>
        <taxon>Streptomycetaceae</taxon>
        <taxon>Streptomyces</taxon>
    </lineage>
</organism>
<name>D6X6Z2_STRE2</name>
<sequence length="88" mass="9490">MPFRPSGVRCHGVTTTSAFATTPPARRGRLFRDGPNPFRGLAPPVHVPVDAGTDREVFMIVGIAITAGAVLLCTCSYVVVRRRRQARG</sequence>
<evidence type="ECO:0000313" key="3">
    <source>
        <dbReference type="Proteomes" id="UP000002805"/>
    </source>
</evidence>
<keyword evidence="1" id="KW-0812">Transmembrane</keyword>
<protein>
    <submittedName>
        <fullName evidence="2">Predicted protein</fullName>
    </submittedName>
</protein>
<dbReference type="HOGENOM" id="CLU_2467732_0_0_11"/>
<keyword evidence="3" id="KW-1185">Reference proteome</keyword>
<keyword evidence="1" id="KW-1133">Transmembrane helix</keyword>
<keyword evidence="1" id="KW-0472">Membrane</keyword>
<reference evidence="3" key="1">
    <citation type="submission" date="2008-02" db="EMBL/GenBank/DDBJ databases">
        <authorList>
            <consortium name="The Broad Institute Genome Sequencing Platform"/>
            <person name="Fischbach M."/>
            <person name="Ward D."/>
            <person name="Young S."/>
            <person name="Jaffe D."/>
            <person name="Gnerre S."/>
            <person name="Berlin A."/>
            <person name="Heiman D."/>
            <person name="Hepburn T."/>
            <person name="Sykes S."/>
            <person name="Alvarado L."/>
            <person name="Kodira C.D."/>
            <person name="Straight P."/>
            <person name="Clardy J."/>
            <person name="Hung D."/>
            <person name="Kolter R."/>
            <person name="Mekalanos J."/>
            <person name="Walker S."/>
            <person name="Walsh C.T."/>
            <person name="Lander E."/>
            <person name="Galagan J."/>
            <person name="Nusbaum C."/>
            <person name="Birren B."/>
        </authorList>
    </citation>
    <scope>NUCLEOTIDE SEQUENCE [LARGE SCALE GENOMIC DNA]</scope>
    <source>
        <strain evidence="3">ATCC 25486 / DSM 40338 / CBS 914.69 / JCM 4507 / NBRC 13074 / NRRL 2958 / 5647</strain>
    </source>
</reference>
<gene>
    <name evidence="2" type="ORF">SSDG_06317</name>
</gene>
<dbReference type="Proteomes" id="UP000002805">
    <property type="component" value="Chromosome"/>
</dbReference>
<dbReference type="AlphaFoldDB" id="D6X6Z2"/>
<reference evidence="3" key="2">
    <citation type="submission" date="2009-10" db="EMBL/GenBank/DDBJ databases">
        <title>The genome sequence of Streptomyces pristinaespiralis strain ATCC 25486.</title>
        <authorList>
            <consortium name="The Broad Institute Genome Sequencing Platform"/>
            <consortium name="Broad Institute Microbial Sequencing Center"/>
            <person name="Fischbach M."/>
            <person name="Godfrey P."/>
            <person name="Ward D."/>
            <person name="Young S."/>
            <person name="Zeng Q."/>
            <person name="Koehrsen M."/>
            <person name="Alvarado L."/>
            <person name="Berlin A.M."/>
            <person name="Bochicchio J."/>
            <person name="Borenstein D."/>
            <person name="Chapman S.B."/>
            <person name="Chen Z."/>
            <person name="Engels R."/>
            <person name="Freedman E."/>
            <person name="Gellesch M."/>
            <person name="Goldberg J."/>
            <person name="Griggs A."/>
            <person name="Gujja S."/>
            <person name="Heilman E.R."/>
            <person name="Heiman D.I."/>
            <person name="Hepburn T.A."/>
            <person name="Howarth C."/>
            <person name="Jen D."/>
            <person name="Larson L."/>
            <person name="Lewis B."/>
            <person name="Mehta T."/>
            <person name="Park D."/>
            <person name="Pearson M."/>
            <person name="Richards J."/>
            <person name="Roberts A."/>
            <person name="Saif S."/>
            <person name="Shea T.D."/>
            <person name="Shenoy N."/>
            <person name="Sisk P."/>
            <person name="Stolte C."/>
            <person name="Sykes S.N."/>
            <person name="Thomson T."/>
            <person name="Walk T."/>
            <person name="White J."/>
            <person name="Yandava C."/>
            <person name="Straight P."/>
            <person name="Clardy J."/>
            <person name="Hung D."/>
            <person name="Kolter R."/>
            <person name="Mekalanos J."/>
            <person name="Walker S."/>
            <person name="Walsh C.T."/>
            <person name="Wieland-Brown L.C."/>
            <person name="Haas B."/>
            <person name="Nusbaum C."/>
            <person name="Birren B."/>
        </authorList>
    </citation>
    <scope>NUCLEOTIDE SEQUENCE [LARGE SCALE GENOMIC DNA]</scope>
    <source>
        <strain evidence="3">ATCC 25486 / DSM 40338 / CBS 914.69 / JCM 4507 / NBRC 13074 / NRRL 2958 / 5647</strain>
    </source>
</reference>
<dbReference type="EMBL" id="CM000950">
    <property type="protein sequence ID" value="EFH31084.1"/>
    <property type="molecule type" value="Genomic_DNA"/>
</dbReference>
<accession>D6X6Z2</accession>